<dbReference type="AlphaFoldDB" id="A0A0F6ACM0"/>
<protein>
    <recommendedName>
        <fullName evidence="3">Imelysin-like domain-containing protein</fullName>
    </recommendedName>
</protein>
<dbReference type="PROSITE" id="PS51257">
    <property type="entry name" value="PROKAR_LIPOPROTEIN"/>
    <property type="match status" value="1"/>
</dbReference>
<organism evidence="1 2">
    <name type="scientific">Pseudoalteromonas luteoviolacea S4054</name>
    <dbReference type="NCBI Taxonomy" id="1129367"/>
    <lineage>
        <taxon>Bacteria</taxon>
        <taxon>Pseudomonadati</taxon>
        <taxon>Pseudomonadota</taxon>
        <taxon>Gammaproteobacteria</taxon>
        <taxon>Alteromonadales</taxon>
        <taxon>Pseudoalteromonadaceae</taxon>
        <taxon>Pseudoalteromonas</taxon>
    </lineage>
</organism>
<dbReference type="EMBL" id="AUXW01000139">
    <property type="protein sequence ID" value="KKE83888.1"/>
    <property type="molecule type" value="Genomic_DNA"/>
</dbReference>
<proteinExistence type="predicted"/>
<evidence type="ECO:0000313" key="1">
    <source>
        <dbReference type="EMBL" id="KKE83888.1"/>
    </source>
</evidence>
<dbReference type="PATRIC" id="fig|1129367.4.peg.1940"/>
<evidence type="ECO:0000313" key="2">
    <source>
        <dbReference type="Proteomes" id="UP000033434"/>
    </source>
</evidence>
<dbReference type="Proteomes" id="UP000033434">
    <property type="component" value="Unassembled WGS sequence"/>
</dbReference>
<reference evidence="1 2" key="1">
    <citation type="journal article" date="2015" name="BMC Genomics">
        <title>Genome mining reveals unlocked bioactive potential of marine Gram-negative bacteria.</title>
        <authorList>
            <person name="Machado H."/>
            <person name="Sonnenschein E.C."/>
            <person name="Melchiorsen J."/>
            <person name="Gram L."/>
        </authorList>
    </citation>
    <scope>NUCLEOTIDE SEQUENCE [LARGE SCALE GENOMIC DNA]</scope>
    <source>
        <strain evidence="1 2">S4054</strain>
    </source>
</reference>
<sequence>MRIVINNNEFEDYMYKQLGIACAALALFACSEQPSTQAAKTEAQAPASDNALGQYKTQATSLLANIREHKSATDLEQESANLVATSRDLLANFVTKYPQCKDYLDALDKAADIIPTLPLEEIESGYHEDGKLPEYSDPVCYHAKDLLVHPATVQAIAKLGFTEKTHYEDAELEIVEVIAHFGQVEMALK</sequence>
<accession>A0A0F6ACM0</accession>
<gene>
    <name evidence="1" type="ORF">N479_10785</name>
</gene>
<comment type="caution">
    <text evidence="1">The sequence shown here is derived from an EMBL/GenBank/DDBJ whole genome shotgun (WGS) entry which is preliminary data.</text>
</comment>
<name>A0A0F6ACM0_9GAMM</name>
<evidence type="ECO:0008006" key="3">
    <source>
        <dbReference type="Google" id="ProtNLM"/>
    </source>
</evidence>